<keyword evidence="1 2" id="KW-0129">CBS domain</keyword>
<dbReference type="AlphaFoldDB" id="A7NQH1"/>
<evidence type="ECO:0000259" key="3">
    <source>
        <dbReference type="PROSITE" id="PS51371"/>
    </source>
</evidence>
<dbReference type="InterPro" id="IPR000644">
    <property type="entry name" value="CBS_dom"/>
</dbReference>
<dbReference type="Pfam" id="PF00571">
    <property type="entry name" value="CBS"/>
    <property type="match status" value="2"/>
</dbReference>
<dbReference type="EMBL" id="CP000804">
    <property type="protein sequence ID" value="ABU59817.1"/>
    <property type="molecule type" value="Genomic_DNA"/>
</dbReference>
<dbReference type="STRING" id="383372.Rcas_3778"/>
<dbReference type="Gene3D" id="3.10.580.10">
    <property type="entry name" value="CBS-domain"/>
    <property type="match status" value="1"/>
</dbReference>
<dbReference type="Proteomes" id="UP000000263">
    <property type="component" value="Chromosome"/>
</dbReference>
<name>A7NQH1_ROSCS</name>
<dbReference type="eggNOG" id="COG0517">
    <property type="taxonomic scope" value="Bacteria"/>
</dbReference>
<dbReference type="PANTHER" id="PTHR43080">
    <property type="entry name" value="CBS DOMAIN-CONTAINING PROTEIN CBSX3, MITOCHONDRIAL"/>
    <property type="match status" value="1"/>
</dbReference>
<dbReference type="OrthoDB" id="9790355at2"/>
<feature type="domain" description="CBS" evidence="3">
    <location>
        <begin position="83"/>
        <end position="142"/>
    </location>
</feature>
<dbReference type="PROSITE" id="PS51371">
    <property type="entry name" value="CBS"/>
    <property type="match status" value="2"/>
</dbReference>
<evidence type="ECO:0000256" key="1">
    <source>
        <dbReference type="ARBA" id="ARBA00023122"/>
    </source>
</evidence>
<evidence type="ECO:0000313" key="4">
    <source>
        <dbReference type="EMBL" id="ABU59817.1"/>
    </source>
</evidence>
<proteinExistence type="predicted"/>
<dbReference type="InterPro" id="IPR051257">
    <property type="entry name" value="Diverse_CBS-Domain"/>
</dbReference>
<dbReference type="CDD" id="cd04584">
    <property type="entry name" value="CBS_pair_AcuB_like"/>
    <property type="match status" value="1"/>
</dbReference>
<organism evidence="4 5">
    <name type="scientific">Roseiflexus castenholzii (strain DSM 13941 / HLO8)</name>
    <dbReference type="NCBI Taxonomy" id="383372"/>
    <lineage>
        <taxon>Bacteria</taxon>
        <taxon>Bacillati</taxon>
        <taxon>Chloroflexota</taxon>
        <taxon>Chloroflexia</taxon>
        <taxon>Chloroflexales</taxon>
        <taxon>Roseiflexineae</taxon>
        <taxon>Roseiflexaceae</taxon>
        <taxon>Roseiflexus</taxon>
    </lineage>
</organism>
<gene>
    <name evidence="4" type="ordered locus">Rcas_3778</name>
</gene>
<keyword evidence="5" id="KW-1185">Reference proteome</keyword>
<reference evidence="4 5" key="1">
    <citation type="submission" date="2007-08" db="EMBL/GenBank/DDBJ databases">
        <title>Complete sequence of Roseiflexus castenholzii DSM 13941.</title>
        <authorList>
            <consortium name="US DOE Joint Genome Institute"/>
            <person name="Copeland A."/>
            <person name="Lucas S."/>
            <person name="Lapidus A."/>
            <person name="Barry K."/>
            <person name="Glavina del Rio T."/>
            <person name="Dalin E."/>
            <person name="Tice H."/>
            <person name="Pitluck S."/>
            <person name="Thompson L.S."/>
            <person name="Brettin T."/>
            <person name="Bruce D."/>
            <person name="Detter J.C."/>
            <person name="Han C."/>
            <person name="Tapia R."/>
            <person name="Schmutz J."/>
            <person name="Larimer F."/>
            <person name="Land M."/>
            <person name="Hauser L."/>
            <person name="Kyrpides N."/>
            <person name="Mikhailova N."/>
            <person name="Bryant D.A."/>
            <person name="Hanada S."/>
            <person name="Tsukatani Y."/>
            <person name="Richardson P."/>
        </authorList>
    </citation>
    <scope>NUCLEOTIDE SEQUENCE [LARGE SCALE GENOMIC DNA]</scope>
    <source>
        <strain evidence="5">DSM 13941 / HLO8</strain>
    </source>
</reference>
<feature type="domain" description="CBS" evidence="3">
    <location>
        <begin position="10"/>
        <end position="65"/>
    </location>
</feature>
<dbReference type="HOGENOM" id="CLU_1229128_0_0_0"/>
<dbReference type="SUPFAM" id="SSF54631">
    <property type="entry name" value="CBS-domain pair"/>
    <property type="match status" value="1"/>
</dbReference>
<evidence type="ECO:0000256" key="2">
    <source>
        <dbReference type="PROSITE-ProRule" id="PRU00703"/>
    </source>
</evidence>
<sequence length="225" mass="25403">MKNQRVADWMSTPAIVIAPTTTLAEAQRLMEQRRIRRLPVVENGKLIGIITRGDLRAAQPADTTLSYYEWRALLDRVTVVECMTRHVVTITPDASALDAARLMLTYKIGGLPVVDDEGRVIGIITESDLFRLQIALATGGEARDAERPTLICHHCGAVLRGRSLDTISRDDQCWRCHYHLHRCDNCRYFDSIACMLDRPERHTAIPGRDCPCFVYLVTQEQGAER</sequence>
<evidence type="ECO:0000313" key="5">
    <source>
        <dbReference type="Proteomes" id="UP000000263"/>
    </source>
</evidence>
<dbReference type="InterPro" id="IPR046342">
    <property type="entry name" value="CBS_dom_sf"/>
</dbReference>
<protein>
    <submittedName>
        <fullName evidence="4">CBS domain containing protein</fullName>
    </submittedName>
</protein>
<dbReference type="PANTHER" id="PTHR43080:SF29">
    <property type="entry name" value="OS02G0818000 PROTEIN"/>
    <property type="match status" value="1"/>
</dbReference>
<dbReference type="RefSeq" id="WP_012122240.1">
    <property type="nucleotide sequence ID" value="NC_009767.1"/>
</dbReference>
<accession>A7NQH1</accession>
<dbReference type="SMART" id="SM00116">
    <property type="entry name" value="CBS"/>
    <property type="match status" value="2"/>
</dbReference>
<dbReference type="KEGG" id="rca:Rcas_3778"/>